<accession>A0A699ZFD3</accession>
<evidence type="ECO:0000313" key="2">
    <source>
        <dbReference type="Proteomes" id="UP000485058"/>
    </source>
</evidence>
<protein>
    <submittedName>
        <fullName evidence="1">Polymerase beta nucleotidyltransferase</fullName>
    </submittedName>
</protein>
<dbReference type="SUPFAM" id="SSF81631">
    <property type="entry name" value="PAP/OAS1 substrate-binding domain"/>
    <property type="match status" value="1"/>
</dbReference>
<dbReference type="GO" id="GO:0016779">
    <property type="term" value="F:nucleotidyltransferase activity"/>
    <property type="evidence" value="ECO:0007669"/>
    <property type="project" value="TreeGrafter"/>
</dbReference>
<dbReference type="AlphaFoldDB" id="A0A699ZFD3"/>
<reference evidence="1 2" key="1">
    <citation type="submission" date="2020-02" db="EMBL/GenBank/DDBJ databases">
        <title>Draft genome sequence of Haematococcus lacustris strain NIES-144.</title>
        <authorList>
            <person name="Morimoto D."/>
            <person name="Nakagawa S."/>
            <person name="Yoshida T."/>
            <person name="Sawayama S."/>
        </authorList>
    </citation>
    <scope>NUCLEOTIDE SEQUENCE [LARGE SCALE GENOMIC DNA]</scope>
    <source>
        <strain evidence="1 2">NIES-144</strain>
    </source>
</reference>
<dbReference type="PANTHER" id="PTHR12271:SF123">
    <property type="entry name" value="PROTEIN HESO1"/>
    <property type="match status" value="1"/>
</dbReference>
<comment type="caution">
    <text evidence="1">The sequence shown here is derived from an EMBL/GenBank/DDBJ whole genome shotgun (WGS) entry which is preliminary data.</text>
</comment>
<dbReference type="PANTHER" id="PTHR12271">
    <property type="entry name" value="POLY A POLYMERASE CID PAP -RELATED"/>
    <property type="match status" value="1"/>
</dbReference>
<dbReference type="Proteomes" id="UP000485058">
    <property type="component" value="Unassembled WGS sequence"/>
</dbReference>
<keyword evidence="1" id="KW-0808">Transferase</keyword>
<keyword evidence="2" id="KW-1185">Reference proteome</keyword>
<organism evidence="1 2">
    <name type="scientific">Haematococcus lacustris</name>
    <name type="common">Green alga</name>
    <name type="synonym">Haematococcus pluvialis</name>
    <dbReference type="NCBI Taxonomy" id="44745"/>
    <lineage>
        <taxon>Eukaryota</taxon>
        <taxon>Viridiplantae</taxon>
        <taxon>Chlorophyta</taxon>
        <taxon>core chlorophytes</taxon>
        <taxon>Chlorophyceae</taxon>
        <taxon>CS clade</taxon>
        <taxon>Chlamydomonadales</taxon>
        <taxon>Haematococcaceae</taxon>
        <taxon>Haematococcus</taxon>
    </lineage>
</organism>
<dbReference type="Gene3D" id="1.10.1410.10">
    <property type="match status" value="1"/>
</dbReference>
<name>A0A699ZFD3_HAELA</name>
<gene>
    <name evidence="1" type="ORF">HaLaN_17034</name>
</gene>
<dbReference type="GO" id="GO:0031123">
    <property type="term" value="P:RNA 3'-end processing"/>
    <property type="evidence" value="ECO:0007669"/>
    <property type="project" value="TreeGrafter"/>
</dbReference>
<dbReference type="EMBL" id="BLLF01001553">
    <property type="protein sequence ID" value="GFH19990.1"/>
    <property type="molecule type" value="Genomic_DNA"/>
</dbReference>
<proteinExistence type="predicted"/>
<evidence type="ECO:0000313" key="1">
    <source>
        <dbReference type="EMBL" id="GFH19990.1"/>
    </source>
</evidence>
<sequence length="358" mass="37381">MEGEKGRVGGGQQVPPPGNTFKAQVLAELGKVSPVFPDLYRLVKQWAKAQDINDACAGTFNSHCLAMITILLPLTTLTPPYPVDTLKLSAGHHVAAVPALLEQQPAQEAPRLLAHGQPLDATVAALDVLKARVGGASRSFSGACQGLAQPLLAHFKGLLACMDSLLQRTVQEQTGCVLVSVWLGQLEVSSRTAPGSSRHLLLVEEPFDASDNCARTFAWRATDAQPWSLHYVADVFRRSSTLLADAAAGKVSVPLALAALFGPDGLVTPPLAPVLAPLVTGTEALREVLAALVTAHHAKQPLMPAHRELLQLLLEQGTRPALTGDVASGGAAAPGLASEAQLAAWSAQAPTAPMRPAA</sequence>